<dbReference type="NCBIfam" id="TIGR00254">
    <property type="entry name" value="GGDEF"/>
    <property type="match status" value="1"/>
</dbReference>
<evidence type="ECO:0000313" key="3">
    <source>
        <dbReference type="EMBL" id="AUN28881.1"/>
    </source>
</evidence>
<evidence type="ECO:0000313" key="4">
    <source>
        <dbReference type="Proteomes" id="UP000234752"/>
    </source>
</evidence>
<dbReference type="InterPro" id="IPR000160">
    <property type="entry name" value="GGDEF_dom"/>
</dbReference>
<dbReference type="AlphaFoldDB" id="A0A2K9N6W9"/>
<dbReference type="InterPro" id="IPR050469">
    <property type="entry name" value="Diguanylate_Cyclase"/>
</dbReference>
<name>A0A2K9N6W9_9PROT</name>
<dbReference type="SUPFAM" id="SSF55073">
    <property type="entry name" value="Nucleotide cyclase"/>
    <property type="match status" value="1"/>
</dbReference>
<reference evidence="3 4" key="1">
    <citation type="submission" date="2017-12" db="EMBL/GenBank/DDBJ databases">
        <title>Genomes of bacteria within cyanobacterial aggregates.</title>
        <authorList>
            <person name="Cai H."/>
        </authorList>
    </citation>
    <scope>NUCLEOTIDE SEQUENCE [LARGE SCALE GENOMIC DNA]</scope>
    <source>
        <strain evidence="3 4">TH16</strain>
    </source>
</reference>
<accession>A0A2K9N6W9</accession>
<dbReference type="Gene3D" id="3.40.190.10">
    <property type="entry name" value="Periplasmic binding protein-like II"/>
    <property type="match status" value="2"/>
</dbReference>
<dbReference type="SUPFAM" id="SSF53850">
    <property type="entry name" value="Periplasmic binding protein-like II"/>
    <property type="match status" value="1"/>
</dbReference>
<keyword evidence="4" id="KW-1185">Reference proteome</keyword>
<dbReference type="EC" id="2.7.7.65" evidence="1"/>
<dbReference type="InterPro" id="IPR029787">
    <property type="entry name" value="Nucleotide_cyclase"/>
</dbReference>
<sequence>MPIPKHAFLLTVAGRILALLLCTLFWVSPVLAQAAGEGLLTPVRLQLKWTHQFQGAGFYIALEKGYYREAGLDVRILEGGPTMDAAQRVTNGEADFGVGSAGLLVERVKGRPVVAMAVLLQHSPFVLLTRTDIGPPHVHALPGHRLMLETHAEELLAYLAVERVPKDKLTVLPHSGSVEALIKGEVDAITAYTTSEPYDLRVAGIPYQVFSPRAAGIDFYGDTIFTSERMVRENPAVVEAFRRASLRGWREALSNPDAAIDLILRTYAPGLERQRLLFEADEMARLMMADMVEVGYMHEGRWRHIAQGFAAAGLVPGDVDLRGFLYIPDHQPDLTWFYAAFAALACITLAVSLVTARFRKLNQRLQAEVAERTRLEAHFRELATVDALTGLPNRRAFLDKAQAELARSRLTGTPLSLLMLDIDHFKSINDRFGHAAGDASLIAFRSACRQALRDQDVMGRIGGEEFAVLLGDTGIAGALAAAERLRASVEGMGTDVVDPCLLTVSVGVAMLTEGEGLDQLLNRADRALYTAKMEGRNRVVMG</sequence>
<dbReference type="CDD" id="cd01949">
    <property type="entry name" value="GGDEF"/>
    <property type="match status" value="1"/>
</dbReference>
<dbReference type="GO" id="GO:0052621">
    <property type="term" value="F:diguanylate cyclase activity"/>
    <property type="evidence" value="ECO:0007669"/>
    <property type="project" value="UniProtKB-EC"/>
</dbReference>
<dbReference type="InterPro" id="IPR043128">
    <property type="entry name" value="Rev_trsase/Diguanyl_cyclase"/>
</dbReference>
<dbReference type="SMART" id="SM00267">
    <property type="entry name" value="GGDEF"/>
    <property type="match status" value="1"/>
</dbReference>
<dbReference type="KEGG" id="ncb:C0V82_00380"/>
<evidence type="ECO:0000256" key="2">
    <source>
        <dbReference type="ARBA" id="ARBA00034247"/>
    </source>
</evidence>
<gene>
    <name evidence="3" type="ORF">C0V82_00380</name>
</gene>
<dbReference type="GO" id="GO:1902201">
    <property type="term" value="P:negative regulation of bacterial-type flagellum-dependent cell motility"/>
    <property type="evidence" value="ECO:0007669"/>
    <property type="project" value="TreeGrafter"/>
</dbReference>
<dbReference type="EMBL" id="CP025611">
    <property type="protein sequence ID" value="AUN28881.1"/>
    <property type="molecule type" value="Genomic_DNA"/>
</dbReference>
<dbReference type="RefSeq" id="WP_102110643.1">
    <property type="nucleotide sequence ID" value="NZ_BMGN01000005.1"/>
</dbReference>
<dbReference type="InterPro" id="IPR015168">
    <property type="entry name" value="SsuA/THI5"/>
</dbReference>
<dbReference type="Gene3D" id="3.30.70.270">
    <property type="match status" value="1"/>
</dbReference>
<dbReference type="PROSITE" id="PS50887">
    <property type="entry name" value="GGDEF"/>
    <property type="match status" value="1"/>
</dbReference>
<comment type="catalytic activity">
    <reaction evidence="2">
        <text>2 GTP = 3',3'-c-di-GMP + 2 diphosphate</text>
        <dbReference type="Rhea" id="RHEA:24898"/>
        <dbReference type="ChEBI" id="CHEBI:33019"/>
        <dbReference type="ChEBI" id="CHEBI:37565"/>
        <dbReference type="ChEBI" id="CHEBI:58805"/>
        <dbReference type="EC" id="2.7.7.65"/>
    </reaction>
</comment>
<dbReference type="OrthoDB" id="7431968at2"/>
<dbReference type="Pfam" id="PF00990">
    <property type="entry name" value="GGDEF"/>
    <property type="match status" value="1"/>
</dbReference>
<dbReference type="PANTHER" id="PTHR45138:SF9">
    <property type="entry name" value="DIGUANYLATE CYCLASE DGCM-RELATED"/>
    <property type="match status" value="1"/>
</dbReference>
<protein>
    <recommendedName>
        <fullName evidence="1">diguanylate cyclase</fullName>
        <ecNumber evidence="1">2.7.7.65</ecNumber>
    </recommendedName>
</protein>
<dbReference type="GO" id="GO:0005886">
    <property type="term" value="C:plasma membrane"/>
    <property type="evidence" value="ECO:0007669"/>
    <property type="project" value="TreeGrafter"/>
</dbReference>
<dbReference type="PANTHER" id="PTHR45138">
    <property type="entry name" value="REGULATORY COMPONENTS OF SENSORY TRANSDUCTION SYSTEM"/>
    <property type="match status" value="1"/>
</dbReference>
<organism evidence="3 4">
    <name type="scientific">Niveispirillum cyanobacteriorum</name>
    <dbReference type="NCBI Taxonomy" id="1612173"/>
    <lineage>
        <taxon>Bacteria</taxon>
        <taxon>Pseudomonadati</taxon>
        <taxon>Pseudomonadota</taxon>
        <taxon>Alphaproteobacteria</taxon>
        <taxon>Rhodospirillales</taxon>
        <taxon>Azospirillaceae</taxon>
        <taxon>Niveispirillum</taxon>
    </lineage>
</organism>
<evidence type="ECO:0000256" key="1">
    <source>
        <dbReference type="ARBA" id="ARBA00012528"/>
    </source>
</evidence>
<proteinExistence type="predicted"/>
<dbReference type="FunFam" id="3.30.70.270:FF:000001">
    <property type="entry name" value="Diguanylate cyclase domain protein"/>
    <property type="match status" value="1"/>
</dbReference>
<dbReference type="GO" id="GO:0043709">
    <property type="term" value="P:cell adhesion involved in single-species biofilm formation"/>
    <property type="evidence" value="ECO:0007669"/>
    <property type="project" value="TreeGrafter"/>
</dbReference>
<dbReference type="Pfam" id="PF09084">
    <property type="entry name" value="NMT1"/>
    <property type="match status" value="1"/>
</dbReference>
<dbReference type="Proteomes" id="UP000234752">
    <property type="component" value="Chromosome eg_1"/>
</dbReference>